<dbReference type="FunFam" id="3.10.580.10:FF:000002">
    <property type="entry name" value="Magnesium/cobalt efflux protein CorC"/>
    <property type="match status" value="1"/>
</dbReference>
<dbReference type="PANTHER" id="PTHR22777:SF17">
    <property type="entry name" value="UPF0053 PROTEIN SLL0260"/>
    <property type="match status" value="1"/>
</dbReference>
<evidence type="ECO:0000256" key="2">
    <source>
        <dbReference type="ARBA" id="ARBA00006337"/>
    </source>
</evidence>
<organism evidence="14 15">
    <name type="scientific">Anaerofilum hominis</name>
    <dbReference type="NCBI Taxonomy" id="2763016"/>
    <lineage>
        <taxon>Bacteria</taxon>
        <taxon>Bacillati</taxon>
        <taxon>Bacillota</taxon>
        <taxon>Clostridia</taxon>
        <taxon>Eubacteriales</taxon>
        <taxon>Oscillospiraceae</taxon>
        <taxon>Anaerofilum</taxon>
    </lineage>
</organism>
<protein>
    <submittedName>
        <fullName evidence="14">HlyC/CorC family transporter</fullName>
    </submittedName>
</protein>
<keyword evidence="3 9" id="KW-0812">Transmembrane</keyword>
<evidence type="ECO:0000313" key="15">
    <source>
        <dbReference type="Proteomes" id="UP000659630"/>
    </source>
</evidence>
<dbReference type="InterPro" id="IPR044751">
    <property type="entry name" value="Ion_transp-like_CBS"/>
</dbReference>
<evidence type="ECO:0000256" key="8">
    <source>
        <dbReference type="PROSITE-ProRule" id="PRU00703"/>
    </source>
</evidence>
<keyword evidence="6 8" id="KW-0129">CBS domain</keyword>
<dbReference type="SUPFAM" id="SSF54631">
    <property type="entry name" value="CBS-domain pair"/>
    <property type="match status" value="1"/>
</dbReference>
<dbReference type="SMART" id="SM01091">
    <property type="entry name" value="CorC_HlyC"/>
    <property type="match status" value="1"/>
</dbReference>
<dbReference type="InterPro" id="IPR036318">
    <property type="entry name" value="FAD-bd_PCMH-like_sf"/>
</dbReference>
<keyword evidence="7 9" id="KW-0472">Membrane</keyword>
<comment type="caution">
    <text evidence="14">The sequence shown here is derived from an EMBL/GenBank/DDBJ whole genome shotgun (WGS) entry which is preliminary data.</text>
</comment>
<feature type="compositionally biased region" description="Basic and acidic residues" evidence="10">
    <location>
        <begin position="444"/>
        <end position="455"/>
    </location>
</feature>
<feature type="transmembrane region" description="Helical" evidence="11">
    <location>
        <begin position="99"/>
        <end position="120"/>
    </location>
</feature>
<dbReference type="Gene3D" id="3.30.465.10">
    <property type="match status" value="1"/>
</dbReference>
<dbReference type="PROSITE" id="PS51846">
    <property type="entry name" value="CNNM"/>
    <property type="match status" value="1"/>
</dbReference>
<dbReference type="InterPro" id="IPR005170">
    <property type="entry name" value="Transptr-assoc_dom"/>
</dbReference>
<dbReference type="PANTHER" id="PTHR22777">
    <property type="entry name" value="HEMOLYSIN-RELATED"/>
    <property type="match status" value="1"/>
</dbReference>
<evidence type="ECO:0000256" key="11">
    <source>
        <dbReference type="SAM" id="Phobius"/>
    </source>
</evidence>
<dbReference type="GO" id="GO:0005886">
    <property type="term" value="C:plasma membrane"/>
    <property type="evidence" value="ECO:0007669"/>
    <property type="project" value="TreeGrafter"/>
</dbReference>
<proteinExistence type="inferred from homology"/>
<dbReference type="Pfam" id="PF00571">
    <property type="entry name" value="CBS"/>
    <property type="match status" value="2"/>
</dbReference>
<evidence type="ECO:0000256" key="6">
    <source>
        <dbReference type="ARBA" id="ARBA00023122"/>
    </source>
</evidence>
<evidence type="ECO:0000256" key="7">
    <source>
        <dbReference type="ARBA" id="ARBA00023136"/>
    </source>
</evidence>
<name>A0A923L1E6_9FIRM</name>
<comment type="subcellular location">
    <subcellularLocation>
        <location evidence="1">Membrane</location>
        <topology evidence="1">Multi-pass membrane protein</topology>
    </subcellularLocation>
</comment>
<dbReference type="EMBL" id="JACONZ010000002">
    <property type="protein sequence ID" value="MBC5581138.1"/>
    <property type="molecule type" value="Genomic_DNA"/>
</dbReference>
<dbReference type="InterPro" id="IPR000644">
    <property type="entry name" value="CBS_dom"/>
</dbReference>
<dbReference type="Pfam" id="PF01595">
    <property type="entry name" value="CNNM"/>
    <property type="match status" value="1"/>
</dbReference>
<dbReference type="PROSITE" id="PS51371">
    <property type="entry name" value="CBS"/>
    <property type="match status" value="2"/>
</dbReference>
<feature type="domain" description="CBS" evidence="12">
    <location>
        <begin position="220"/>
        <end position="281"/>
    </location>
</feature>
<dbReference type="SUPFAM" id="SSF56176">
    <property type="entry name" value="FAD-binding/transporter-associated domain-like"/>
    <property type="match status" value="1"/>
</dbReference>
<keyword evidence="5 9" id="KW-1133">Transmembrane helix</keyword>
<dbReference type="GO" id="GO:0050660">
    <property type="term" value="F:flavin adenine dinucleotide binding"/>
    <property type="evidence" value="ECO:0007669"/>
    <property type="project" value="InterPro"/>
</dbReference>
<keyword evidence="4" id="KW-0677">Repeat</keyword>
<sequence>MDVWPSILLILILIGINAFFAMSEIAIISINSQKMKRLAEDGDKAAGRLLSITDSPSDFLATIQVGVTLSGFLNSAVAADNFAGPVTGALSFLPLPAGVLRSVVLVVITIIISYFTLILGELVPKRVAMKDPDAVALRVVGVVWGMYRICRPFVKFLALSTNLVLKLFGIGAANEEEPVDEEDILMMVEAGEEAGALEPHERAMIENIFEFDDLHVSEVMTHRTDIAAVERTAPLAALVELQREERFSRLPVYEGDLDNIVGIVYVKDILPALGQEDGADKTAADFMRPVPYVPESMRCSGLLRQFKERRQRMAIVVDEYGGTEGLVTMEDLLESIVGKIDDEHDEETGVVQLSEDSWMLDGELEIDEVEQLLGSDLFENDDSDTLNGFITNMLGRIPAQGEVIPLKTDGWLCTILAANQRCIERLKIERASGAPQEDAAAQEKGAKKEKNEKKRQGGTMR</sequence>
<dbReference type="SMART" id="SM00116">
    <property type="entry name" value="CBS"/>
    <property type="match status" value="2"/>
</dbReference>
<dbReference type="RefSeq" id="WP_186887503.1">
    <property type="nucleotide sequence ID" value="NZ_JACONZ010000002.1"/>
</dbReference>
<evidence type="ECO:0000256" key="10">
    <source>
        <dbReference type="SAM" id="MobiDB-lite"/>
    </source>
</evidence>
<reference evidence="14" key="1">
    <citation type="submission" date="2020-08" db="EMBL/GenBank/DDBJ databases">
        <title>Genome public.</title>
        <authorList>
            <person name="Liu C."/>
            <person name="Sun Q."/>
        </authorList>
    </citation>
    <scope>NUCLEOTIDE SEQUENCE</scope>
    <source>
        <strain evidence="14">BX8</strain>
    </source>
</reference>
<evidence type="ECO:0000259" key="12">
    <source>
        <dbReference type="PROSITE" id="PS51371"/>
    </source>
</evidence>
<dbReference type="InterPro" id="IPR016169">
    <property type="entry name" value="FAD-bd_PCMH_sub2"/>
</dbReference>
<evidence type="ECO:0000313" key="14">
    <source>
        <dbReference type="EMBL" id="MBC5581138.1"/>
    </source>
</evidence>
<evidence type="ECO:0000256" key="1">
    <source>
        <dbReference type="ARBA" id="ARBA00004141"/>
    </source>
</evidence>
<feature type="transmembrane region" description="Helical" evidence="11">
    <location>
        <begin position="6"/>
        <end position="28"/>
    </location>
</feature>
<feature type="domain" description="CBS" evidence="12">
    <location>
        <begin position="286"/>
        <end position="346"/>
    </location>
</feature>
<feature type="domain" description="CNNM transmembrane" evidence="13">
    <location>
        <begin position="1"/>
        <end position="201"/>
    </location>
</feature>
<feature type="region of interest" description="Disordered" evidence="10">
    <location>
        <begin position="429"/>
        <end position="461"/>
    </location>
</feature>
<evidence type="ECO:0000256" key="9">
    <source>
        <dbReference type="PROSITE-ProRule" id="PRU01193"/>
    </source>
</evidence>
<dbReference type="CDD" id="cd04590">
    <property type="entry name" value="CBS_pair_CorC_HlyC_assoc"/>
    <property type="match status" value="1"/>
</dbReference>
<evidence type="ECO:0000256" key="3">
    <source>
        <dbReference type="ARBA" id="ARBA00022692"/>
    </source>
</evidence>
<dbReference type="InterPro" id="IPR046342">
    <property type="entry name" value="CBS_dom_sf"/>
</dbReference>
<gene>
    <name evidence="14" type="ORF">H8S23_06430</name>
</gene>
<evidence type="ECO:0000259" key="13">
    <source>
        <dbReference type="PROSITE" id="PS51846"/>
    </source>
</evidence>
<evidence type="ECO:0000256" key="5">
    <source>
        <dbReference type="ARBA" id="ARBA00022989"/>
    </source>
</evidence>
<evidence type="ECO:0000256" key="4">
    <source>
        <dbReference type="ARBA" id="ARBA00022737"/>
    </source>
</evidence>
<accession>A0A923L1E6</accession>
<dbReference type="InterPro" id="IPR002550">
    <property type="entry name" value="CNNM"/>
</dbReference>
<dbReference type="Gene3D" id="3.10.580.10">
    <property type="entry name" value="CBS-domain"/>
    <property type="match status" value="1"/>
</dbReference>
<keyword evidence="15" id="KW-1185">Reference proteome</keyword>
<dbReference type="Proteomes" id="UP000659630">
    <property type="component" value="Unassembled WGS sequence"/>
</dbReference>
<dbReference type="Pfam" id="PF03471">
    <property type="entry name" value="CorC_HlyC"/>
    <property type="match status" value="1"/>
</dbReference>
<comment type="similarity">
    <text evidence="2">Belongs to the UPF0053 family.</text>
</comment>
<dbReference type="AlphaFoldDB" id="A0A923L1E6"/>